<dbReference type="RefSeq" id="WP_150401539.1">
    <property type="nucleotide sequence ID" value="NZ_VXLC01000003.1"/>
</dbReference>
<evidence type="ECO:0000313" key="1">
    <source>
        <dbReference type="EMBL" id="KAA8889265.1"/>
    </source>
</evidence>
<reference evidence="1 2" key="1">
    <citation type="submission" date="2019-09" db="EMBL/GenBank/DDBJ databases">
        <authorList>
            <person name="Wang X."/>
        </authorList>
    </citation>
    <scope>NUCLEOTIDE SEQUENCE [LARGE SCALE GENOMIC DNA]</scope>
    <source>
        <strain evidence="1 2">CICC 11023</strain>
    </source>
</reference>
<proteinExistence type="predicted"/>
<name>A0A5N0EMP1_9NOCA</name>
<protein>
    <submittedName>
        <fullName evidence="1">Uncharacterized protein</fullName>
    </submittedName>
</protein>
<dbReference type="AlphaFoldDB" id="A0A5N0EMP1"/>
<keyword evidence="2" id="KW-1185">Reference proteome</keyword>
<dbReference type="Proteomes" id="UP000323876">
    <property type="component" value="Unassembled WGS sequence"/>
</dbReference>
<dbReference type="OrthoDB" id="3431291at2"/>
<organism evidence="1 2">
    <name type="scientific">Nocardia colli</name>
    <dbReference type="NCBI Taxonomy" id="2545717"/>
    <lineage>
        <taxon>Bacteria</taxon>
        <taxon>Bacillati</taxon>
        <taxon>Actinomycetota</taxon>
        <taxon>Actinomycetes</taxon>
        <taxon>Mycobacteriales</taxon>
        <taxon>Nocardiaceae</taxon>
        <taxon>Nocardia</taxon>
    </lineage>
</organism>
<gene>
    <name evidence="1" type="ORF">F3087_09955</name>
</gene>
<comment type="caution">
    <text evidence="1">The sequence shown here is derived from an EMBL/GenBank/DDBJ whole genome shotgun (WGS) entry which is preliminary data.</text>
</comment>
<accession>A0A5N0EMP1</accession>
<evidence type="ECO:0000313" key="2">
    <source>
        <dbReference type="Proteomes" id="UP000323876"/>
    </source>
</evidence>
<sequence>MTADPTAILQRWQDSGALWRVLSRRPDQVTIGLFECTGGQEVDRFTSEDPALLRFLGNRLSSED</sequence>
<dbReference type="EMBL" id="VXLC01000003">
    <property type="protein sequence ID" value="KAA8889265.1"/>
    <property type="molecule type" value="Genomic_DNA"/>
</dbReference>